<keyword evidence="7" id="KW-0653">Protein transport</keyword>
<dbReference type="SUPFAM" id="SSF74653">
    <property type="entry name" value="TolA/TonB C-terminal domain"/>
    <property type="match status" value="1"/>
</dbReference>
<reference evidence="14" key="1">
    <citation type="submission" date="2016-10" db="EMBL/GenBank/DDBJ databases">
        <authorList>
            <person name="Varghese N."/>
            <person name="Submissions S."/>
        </authorList>
    </citation>
    <scope>NUCLEOTIDE SEQUENCE [LARGE SCALE GENOMIC DNA]</scope>
    <source>
        <strain evidence="14">ATCC 25963</strain>
    </source>
</reference>
<dbReference type="NCBIfam" id="TIGR01352">
    <property type="entry name" value="tonB_Cterm"/>
    <property type="match status" value="1"/>
</dbReference>
<dbReference type="GO" id="GO:0055085">
    <property type="term" value="P:transmembrane transport"/>
    <property type="evidence" value="ECO:0007669"/>
    <property type="project" value="InterPro"/>
</dbReference>
<proteinExistence type="inferred from homology"/>
<dbReference type="InterPro" id="IPR006260">
    <property type="entry name" value="TonB/TolA_C"/>
</dbReference>
<evidence type="ECO:0000256" key="10">
    <source>
        <dbReference type="SAM" id="MobiDB-lite"/>
    </source>
</evidence>
<feature type="compositionally biased region" description="Acidic residues" evidence="10">
    <location>
        <begin position="83"/>
        <end position="95"/>
    </location>
</feature>
<keyword evidence="6 11" id="KW-0812">Transmembrane</keyword>
<evidence type="ECO:0000256" key="7">
    <source>
        <dbReference type="ARBA" id="ARBA00022927"/>
    </source>
</evidence>
<evidence type="ECO:0000259" key="12">
    <source>
        <dbReference type="PROSITE" id="PS52015"/>
    </source>
</evidence>
<dbReference type="PANTHER" id="PTHR33446">
    <property type="entry name" value="PROTEIN TONB-RELATED"/>
    <property type="match status" value="1"/>
</dbReference>
<comment type="similarity">
    <text evidence="2">Belongs to the TonB family.</text>
</comment>
<feature type="region of interest" description="Disordered" evidence="10">
    <location>
        <begin position="77"/>
        <end position="212"/>
    </location>
</feature>
<evidence type="ECO:0000256" key="1">
    <source>
        <dbReference type="ARBA" id="ARBA00004383"/>
    </source>
</evidence>
<protein>
    <submittedName>
        <fullName evidence="13">TonB family C-terminal domain-containing protein</fullName>
    </submittedName>
</protein>
<feature type="compositionally biased region" description="Pro residues" evidence="10">
    <location>
        <begin position="122"/>
        <end position="132"/>
    </location>
</feature>
<dbReference type="GO" id="GO:0030288">
    <property type="term" value="C:outer membrane-bounded periplasmic space"/>
    <property type="evidence" value="ECO:0007669"/>
    <property type="project" value="InterPro"/>
</dbReference>
<evidence type="ECO:0000313" key="13">
    <source>
        <dbReference type="EMBL" id="SFD98383.1"/>
    </source>
</evidence>
<feature type="domain" description="TonB C-terminal" evidence="12">
    <location>
        <begin position="193"/>
        <end position="297"/>
    </location>
</feature>
<feature type="compositionally biased region" description="Pro residues" evidence="10">
    <location>
        <begin position="96"/>
        <end position="111"/>
    </location>
</feature>
<evidence type="ECO:0000256" key="6">
    <source>
        <dbReference type="ARBA" id="ARBA00022692"/>
    </source>
</evidence>
<feature type="compositionally biased region" description="Basic and acidic residues" evidence="10">
    <location>
        <begin position="154"/>
        <end position="180"/>
    </location>
</feature>
<dbReference type="GO" id="GO:0005886">
    <property type="term" value="C:plasma membrane"/>
    <property type="evidence" value="ECO:0007669"/>
    <property type="project" value="UniProtKB-SubCell"/>
</dbReference>
<dbReference type="STRING" id="54.SAMN02745121_02514"/>
<dbReference type="InterPro" id="IPR003538">
    <property type="entry name" value="TonB"/>
</dbReference>
<comment type="subcellular location">
    <subcellularLocation>
        <location evidence="1">Cell inner membrane</location>
        <topology evidence="1">Single-pass membrane protein</topology>
        <orientation evidence="1">Periplasmic side</orientation>
    </subcellularLocation>
</comment>
<dbReference type="GO" id="GO:0015031">
    <property type="term" value="P:protein transport"/>
    <property type="evidence" value="ECO:0007669"/>
    <property type="project" value="UniProtKB-KW"/>
</dbReference>
<keyword evidence="4" id="KW-1003">Cell membrane</keyword>
<evidence type="ECO:0000313" key="14">
    <source>
        <dbReference type="Proteomes" id="UP000199400"/>
    </source>
</evidence>
<keyword evidence="8 11" id="KW-1133">Transmembrane helix</keyword>
<dbReference type="Pfam" id="PF03544">
    <property type="entry name" value="TonB_C"/>
    <property type="match status" value="1"/>
</dbReference>
<organism evidence="13 14">
    <name type="scientific">Nannocystis exedens</name>
    <dbReference type="NCBI Taxonomy" id="54"/>
    <lineage>
        <taxon>Bacteria</taxon>
        <taxon>Pseudomonadati</taxon>
        <taxon>Myxococcota</taxon>
        <taxon>Polyangia</taxon>
        <taxon>Nannocystales</taxon>
        <taxon>Nannocystaceae</taxon>
        <taxon>Nannocystis</taxon>
    </lineage>
</organism>
<accession>A0A1I1WY42</accession>
<dbReference type="Proteomes" id="UP000199400">
    <property type="component" value="Unassembled WGS sequence"/>
</dbReference>
<keyword evidence="14" id="KW-1185">Reference proteome</keyword>
<keyword evidence="9 11" id="KW-0472">Membrane</keyword>
<evidence type="ECO:0000256" key="2">
    <source>
        <dbReference type="ARBA" id="ARBA00006555"/>
    </source>
</evidence>
<keyword evidence="3" id="KW-0813">Transport</keyword>
<dbReference type="InterPro" id="IPR037682">
    <property type="entry name" value="TonB_C"/>
</dbReference>
<dbReference type="EMBL" id="FOMX01000007">
    <property type="protein sequence ID" value="SFD98383.1"/>
    <property type="molecule type" value="Genomic_DNA"/>
</dbReference>
<evidence type="ECO:0000256" key="11">
    <source>
        <dbReference type="SAM" id="Phobius"/>
    </source>
</evidence>
<evidence type="ECO:0000256" key="9">
    <source>
        <dbReference type="ARBA" id="ARBA00023136"/>
    </source>
</evidence>
<dbReference type="InterPro" id="IPR051045">
    <property type="entry name" value="TonB-dependent_transducer"/>
</dbReference>
<dbReference type="Gene3D" id="3.30.1150.10">
    <property type="match status" value="1"/>
</dbReference>
<name>A0A1I1WY42_9BACT</name>
<dbReference type="PRINTS" id="PR01374">
    <property type="entry name" value="TONBPROTEIN"/>
</dbReference>
<keyword evidence="5" id="KW-0997">Cell inner membrane</keyword>
<evidence type="ECO:0000256" key="3">
    <source>
        <dbReference type="ARBA" id="ARBA00022448"/>
    </source>
</evidence>
<evidence type="ECO:0000256" key="5">
    <source>
        <dbReference type="ARBA" id="ARBA00022519"/>
    </source>
</evidence>
<evidence type="ECO:0000256" key="4">
    <source>
        <dbReference type="ARBA" id="ARBA00022475"/>
    </source>
</evidence>
<sequence>MSQRWNIRDIGLQSLFVINRRVPMFHGFDPSTRDQVFVRRNKRAIVLALFGHMLVIGTWAWRDRLREPEVAVVLEPEIKDFAVDEQPEPEVEEEPPPPPPPDVPKPQPQAKPKPKPKLEPPKVIPEGPPPEQAAPSADKNFGTGEPGQGSGQPKKADKPPPPKKPDPPPKKPDPPKKVEEPIDPTKPVDRPERASVPTPDPGNKMPDYPGELRDAGIEGEVVLKLHVHRDGTVKGAKILRATNTASGDEEKTNAEKLFKAAVIGAVKGWKYTPSKLDGEPISVWIIVNFPFKLTGGG</sequence>
<dbReference type="AlphaFoldDB" id="A0A1I1WY42"/>
<dbReference type="GO" id="GO:0031992">
    <property type="term" value="F:energy transducer activity"/>
    <property type="evidence" value="ECO:0007669"/>
    <property type="project" value="InterPro"/>
</dbReference>
<dbReference type="PROSITE" id="PS52015">
    <property type="entry name" value="TONB_CTD"/>
    <property type="match status" value="1"/>
</dbReference>
<gene>
    <name evidence="13" type="ORF">SAMN02745121_02514</name>
</gene>
<feature type="transmembrane region" description="Helical" evidence="11">
    <location>
        <begin position="44"/>
        <end position="61"/>
    </location>
</feature>
<dbReference type="GO" id="GO:0015891">
    <property type="term" value="P:siderophore transport"/>
    <property type="evidence" value="ECO:0007669"/>
    <property type="project" value="InterPro"/>
</dbReference>
<evidence type="ECO:0000256" key="8">
    <source>
        <dbReference type="ARBA" id="ARBA00022989"/>
    </source>
</evidence>